<dbReference type="RefSeq" id="WP_344181713.1">
    <property type="nucleotide sequence ID" value="NZ_BAAANC010000004.1"/>
</dbReference>
<dbReference type="InterPro" id="IPR001647">
    <property type="entry name" value="HTH_TetR"/>
</dbReference>
<keyword evidence="7" id="KW-1185">Reference proteome</keyword>
<evidence type="ECO:0000256" key="2">
    <source>
        <dbReference type="ARBA" id="ARBA00023125"/>
    </source>
</evidence>
<dbReference type="Pfam" id="PF00440">
    <property type="entry name" value="TetR_N"/>
    <property type="match status" value="1"/>
</dbReference>
<evidence type="ECO:0000256" key="3">
    <source>
        <dbReference type="ARBA" id="ARBA00023163"/>
    </source>
</evidence>
<evidence type="ECO:0000256" key="1">
    <source>
        <dbReference type="ARBA" id="ARBA00023015"/>
    </source>
</evidence>
<reference evidence="6 7" key="1">
    <citation type="journal article" date="2019" name="Int. J. Syst. Evol. Microbiol.">
        <title>The Global Catalogue of Microorganisms (GCM) 10K type strain sequencing project: providing services to taxonomists for standard genome sequencing and annotation.</title>
        <authorList>
            <consortium name="The Broad Institute Genomics Platform"/>
            <consortium name="The Broad Institute Genome Sequencing Center for Infectious Disease"/>
            <person name="Wu L."/>
            <person name="Ma J."/>
        </authorList>
    </citation>
    <scope>NUCLEOTIDE SEQUENCE [LARGE SCALE GENOMIC DNA]</scope>
    <source>
        <strain evidence="6 7">JCM 14303</strain>
    </source>
</reference>
<proteinExistence type="predicted"/>
<dbReference type="SUPFAM" id="SSF46689">
    <property type="entry name" value="Homeodomain-like"/>
    <property type="match status" value="1"/>
</dbReference>
<gene>
    <name evidence="6" type="ORF">GCM10009741_68500</name>
</gene>
<evidence type="ECO:0000259" key="5">
    <source>
        <dbReference type="PROSITE" id="PS50977"/>
    </source>
</evidence>
<sequence length="187" mass="20910">MLTRSQVLDAALRRLNSDPTTSMADLAAAIGIGRATLNRHFASRDALLREIGERALDHWSRSQDETGMVAAGESGDPERIRNCLRELTTWFVENADEFAYALANNRMEAMPELMARTNELIDREVEFYACAQRAGVLRSDLPARWIEHTVYGLMIAAREALRRGDVARRDLDALVFSTLLVGTGDSR</sequence>
<keyword evidence="2 4" id="KW-0238">DNA-binding</keyword>
<name>A0ABN2C7Y5_9ACTN</name>
<comment type="caution">
    <text evidence="6">The sequence shown here is derived from an EMBL/GenBank/DDBJ whole genome shotgun (WGS) entry which is preliminary data.</text>
</comment>
<protein>
    <recommendedName>
        <fullName evidence="5">HTH tetR-type domain-containing protein</fullName>
    </recommendedName>
</protein>
<dbReference type="PROSITE" id="PS50977">
    <property type="entry name" value="HTH_TETR_2"/>
    <property type="match status" value="1"/>
</dbReference>
<keyword evidence="3" id="KW-0804">Transcription</keyword>
<feature type="domain" description="HTH tetR-type" evidence="5">
    <location>
        <begin position="1"/>
        <end position="59"/>
    </location>
</feature>
<evidence type="ECO:0000313" key="6">
    <source>
        <dbReference type="EMBL" id="GAA1554313.1"/>
    </source>
</evidence>
<dbReference type="EMBL" id="BAAANC010000004">
    <property type="protein sequence ID" value="GAA1554313.1"/>
    <property type="molecule type" value="Genomic_DNA"/>
</dbReference>
<dbReference type="Proteomes" id="UP001500363">
    <property type="component" value="Unassembled WGS sequence"/>
</dbReference>
<organism evidence="6 7">
    <name type="scientific">Kribbella lupini</name>
    <dbReference type="NCBI Taxonomy" id="291602"/>
    <lineage>
        <taxon>Bacteria</taxon>
        <taxon>Bacillati</taxon>
        <taxon>Actinomycetota</taxon>
        <taxon>Actinomycetes</taxon>
        <taxon>Propionibacteriales</taxon>
        <taxon>Kribbellaceae</taxon>
        <taxon>Kribbella</taxon>
    </lineage>
</organism>
<keyword evidence="1" id="KW-0805">Transcription regulation</keyword>
<dbReference type="InterPro" id="IPR009057">
    <property type="entry name" value="Homeodomain-like_sf"/>
</dbReference>
<dbReference type="InterPro" id="IPR050109">
    <property type="entry name" value="HTH-type_TetR-like_transc_reg"/>
</dbReference>
<dbReference type="Gene3D" id="1.10.357.10">
    <property type="entry name" value="Tetracycline Repressor, domain 2"/>
    <property type="match status" value="1"/>
</dbReference>
<dbReference type="PANTHER" id="PTHR30055:SF234">
    <property type="entry name" value="HTH-TYPE TRANSCRIPTIONAL REGULATOR BETI"/>
    <property type="match status" value="1"/>
</dbReference>
<evidence type="ECO:0000256" key="4">
    <source>
        <dbReference type="PROSITE-ProRule" id="PRU00335"/>
    </source>
</evidence>
<feature type="DNA-binding region" description="H-T-H motif" evidence="4">
    <location>
        <begin position="22"/>
        <end position="41"/>
    </location>
</feature>
<evidence type="ECO:0000313" key="7">
    <source>
        <dbReference type="Proteomes" id="UP001500363"/>
    </source>
</evidence>
<accession>A0ABN2C7Y5</accession>
<dbReference type="PANTHER" id="PTHR30055">
    <property type="entry name" value="HTH-TYPE TRANSCRIPTIONAL REGULATOR RUTR"/>
    <property type="match status" value="1"/>
</dbReference>